<proteinExistence type="predicted"/>
<dbReference type="Gene3D" id="2.40.30.10">
    <property type="entry name" value="Translation factors"/>
    <property type="match status" value="1"/>
</dbReference>
<name>A0A645FND6_9ZZZZ</name>
<dbReference type="AlphaFoldDB" id="A0A645FND6"/>
<dbReference type="EMBL" id="VSSQ01060240">
    <property type="protein sequence ID" value="MPN13703.1"/>
    <property type="molecule type" value="Genomic_DNA"/>
</dbReference>
<sequence length="63" mass="7298">MRNVFTINDELEVFGPKIDNESFIVQSIVNGDNCKIDIANQPMTEVRVPIPFTVYPEDMIRRK</sequence>
<gene>
    <name evidence="2" type="ORF">SDC9_161027</name>
</gene>
<comment type="caution">
    <text evidence="2">The sequence shown here is derived from an EMBL/GenBank/DDBJ whole genome shotgun (WGS) entry which is preliminary data.</text>
</comment>
<evidence type="ECO:0000259" key="1">
    <source>
        <dbReference type="Pfam" id="PF16325"/>
    </source>
</evidence>
<feature type="domain" description="Peptidase family U32 C-terminal" evidence="1">
    <location>
        <begin position="2"/>
        <end position="61"/>
    </location>
</feature>
<reference evidence="2" key="1">
    <citation type="submission" date="2019-08" db="EMBL/GenBank/DDBJ databases">
        <authorList>
            <person name="Kucharzyk K."/>
            <person name="Murdoch R.W."/>
            <person name="Higgins S."/>
            <person name="Loffler F."/>
        </authorList>
    </citation>
    <scope>NUCLEOTIDE SEQUENCE</scope>
</reference>
<accession>A0A645FND6</accession>
<evidence type="ECO:0000313" key="2">
    <source>
        <dbReference type="EMBL" id="MPN13703.1"/>
    </source>
</evidence>
<protein>
    <recommendedName>
        <fullName evidence="1">Peptidase family U32 C-terminal domain-containing protein</fullName>
    </recommendedName>
</protein>
<dbReference type="InterPro" id="IPR032525">
    <property type="entry name" value="Peptidase_U32_C"/>
</dbReference>
<organism evidence="2">
    <name type="scientific">bioreactor metagenome</name>
    <dbReference type="NCBI Taxonomy" id="1076179"/>
    <lineage>
        <taxon>unclassified sequences</taxon>
        <taxon>metagenomes</taxon>
        <taxon>ecological metagenomes</taxon>
    </lineage>
</organism>
<dbReference type="Pfam" id="PF16325">
    <property type="entry name" value="Peptidase_U32_C"/>
    <property type="match status" value="1"/>
</dbReference>